<dbReference type="Proteomes" id="UP000426265">
    <property type="component" value="Unassembled WGS sequence"/>
</dbReference>
<proteinExistence type="predicted"/>
<dbReference type="AlphaFoldDB" id="A0A654EV14"/>
<gene>
    <name evidence="1" type="ORF">AN1_LOCUS4880</name>
</gene>
<name>A0A654EV14_ARATH</name>
<dbReference type="EMBL" id="CACRSJ010000104">
    <property type="protein sequence ID" value="VYS49401.1"/>
    <property type="molecule type" value="Genomic_DNA"/>
</dbReference>
<reference evidence="1 2" key="1">
    <citation type="submission" date="2019-11" db="EMBL/GenBank/DDBJ databases">
        <authorList>
            <person name="Jiao W.-B."/>
            <person name="Schneeberger K."/>
        </authorList>
    </citation>
    <scope>NUCLEOTIDE SEQUENCE [LARGE SCALE GENOMIC DNA]</scope>
    <source>
        <strain evidence="2">cv. An-1</strain>
    </source>
</reference>
<organism evidence="1 2">
    <name type="scientific">Arabidopsis thaliana</name>
    <name type="common">Mouse-ear cress</name>
    <dbReference type="NCBI Taxonomy" id="3702"/>
    <lineage>
        <taxon>Eukaryota</taxon>
        <taxon>Viridiplantae</taxon>
        <taxon>Streptophyta</taxon>
        <taxon>Embryophyta</taxon>
        <taxon>Tracheophyta</taxon>
        <taxon>Spermatophyta</taxon>
        <taxon>Magnoliopsida</taxon>
        <taxon>eudicotyledons</taxon>
        <taxon>Gunneridae</taxon>
        <taxon>Pentapetalae</taxon>
        <taxon>rosids</taxon>
        <taxon>malvids</taxon>
        <taxon>Brassicales</taxon>
        <taxon>Brassicaceae</taxon>
        <taxon>Camelineae</taxon>
        <taxon>Arabidopsis</taxon>
    </lineage>
</organism>
<protein>
    <submittedName>
        <fullName evidence="1">Uncharacterized protein</fullName>
    </submittedName>
</protein>
<evidence type="ECO:0000313" key="2">
    <source>
        <dbReference type="Proteomes" id="UP000426265"/>
    </source>
</evidence>
<dbReference type="ExpressionAtlas" id="A0A654EV14">
    <property type="expression patterns" value="differential"/>
</dbReference>
<sequence>MNYNSFSPVPVTVASSLGFDLVAATARGDTVVVLSFSGGLSNELLSVQLPTTSFFLGIRLGGVSTFAATAFAVPITEFAGMVLFGGSVAVTKGLALFP</sequence>
<evidence type="ECO:0000313" key="1">
    <source>
        <dbReference type="EMBL" id="VYS49401.1"/>
    </source>
</evidence>
<accession>A0A654EV14</accession>